<feature type="transmembrane region" description="Helical" evidence="1">
    <location>
        <begin position="31"/>
        <end position="53"/>
    </location>
</feature>
<dbReference type="Proteomes" id="UP000594263">
    <property type="component" value="Unplaced"/>
</dbReference>
<protein>
    <submittedName>
        <fullName evidence="2">Uncharacterized protein</fullName>
    </submittedName>
</protein>
<keyword evidence="1" id="KW-1133">Transmembrane helix</keyword>
<keyword evidence="1" id="KW-0812">Transmembrane</keyword>
<dbReference type="AlphaFoldDB" id="A0A7N0UAH2"/>
<organism evidence="2 3">
    <name type="scientific">Kalanchoe fedtschenkoi</name>
    <name type="common">Lavender scallops</name>
    <name type="synonym">South American air plant</name>
    <dbReference type="NCBI Taxonomy" id="63787"/>
    <lineage>
        <taxon>Eukaryota</taxon>
        <taxon>Viridiplantae</taxon>
        <taxon>Streptophyta</taxon>
        <taxon>Embryophyta</taxon>
        <taxon>Tracheophyta</taxon>
        <taxon>Spermatophyta</taxon>
        <taxon>Magnoliopsida</taxon>
        <taxon>eudicotyledons</taxon>
        <taxon>Gunneridae</taxon>
        <taxon>Pentapetalae</taxon>
        <taxon>Saxifragales</taxon>
        <taxon>Crassulaceae</taxon>
        <taxon>Kalanchoe</taxon>
    </lineage>
</organism>
<keyword evidence="1" id="KW-0472">Membrane</keyword>
<evidence type="ECO:0000313" key="3">
    <source>
        <dbReference type="Proteomes" id="UP000594263"/>
    </source>
</evidence>
<sequence>MDIKRAVEITHSEHLLKDYVVRLGRINPFGINIQLLVNLPVLSYSMFVQLLVYPQMQCRHWVQQ</sequence>
<name>A0A7N0UAH2_KALFE</name>
<accession>A0A7N0UAH2</accession>
<keyword evidence="3" id="KW-1185">Reference proteome</keyword>
<dbReference type="EnsemblPlants" id="Kaladp0058s0420.1.v1.1">
    <property type="protein sequence ID" value="Kaladp0058s0420.1.v1.1.CDS.1"/>
    <property type="gene ID" value="Kaladp0058s0420.v1.1"/>
</dbReference>
<evidence type="ECO:0000256" key="1">
    <source>
        <dbReference type="SAM" id="Phobius"/>
    </source>
</evidence>
<evidence type="ECO:0000313" key="2">
    <source>
        <dbReference type="EnsemblPlants" id="Kaladp0058s0420.1.v1.1.CDS.1"/>
    </source>
</evidence>
<dbReference type="Gramene" id="Kaladp0058s0420.1.v1.1">
    <property type="protein sequence ID" value="Kaladp0058s0420.1.v1.1.CDS.1"/>
    <property type="gene ID" value="Kaladp0058s0420.v1.1"/>
</dbReference>
<reference evidence="2" key="1">
    <citation type="submission" date="2021-01" db="UniProtKB">
        <authorList>
            <consortium name="EnsemblPlants"/>
        </authorList>
    </citation>
    <scope>IDENTIFICATION</scope>
</reference>
<proteinExistence type="predicted"/>